<dbReference type="Pfam" id="PF08352">
    <property type="entry name" value="oligo_HPY"/>
    <property type="match status" value="2"/>
</dbReference>
<comment type="similarity">
    <text evidence="1">Belongs to the ABC transporter superfamily.</text>
</comment>
<dbReference type="PROSITE" id="PS00211">
    <property type="entry name" value="ABC_TRANSPORTER_1"/>
    <property type="match status" value="2"/>
</dbReference>
<dbReference type="InterPro" id="IPR027417">
    <property type="entry name" value="P-loop_NTPase"/>
</dbReference>
<evidence type="ECO:0000313" key="6">
    <source>
        <dbReference type="EMBL" id="NLT79308.1"/>
    </source>
</evidence>
<dbReference type="InterPro" id="IPR003593">
    <property type="entry name" value="AAA+_ATPase"/>
</dbReference>
<dbReference type="InterPro" id="IPR050319">
    <property type="entry name" value="ABC_transp_ATP-bind"/>
</dbReference>
<evidence type="ECO:0000259" key="5">
    <source>
        <dbReference type="PROSITE" id="PS50893"/>
    </source>
</evidence>
<dbReference type="PROSITE" id="PS50893">
    <property type="entry name" value="ABC_TRANSPORTER_2"/>
    <property type="match status" value="2"/>
</dbReference>
<dbReference type="GO" id="GO:0015833">
    <property type="term" value="P:peptide transport"/>
    <property type="evidence" value="ECO:0007669"/>
    <property type="project" value="InterPro"/>
</dbReference>
<evidence type="ECO:0000256" key="1">
    <source>
        <dbReference type="ARBA" id="ARBA00005417"/>
    </source>
</evidence>
<sequence>MTDGTATAAHQSSSDLVLNISGLRVSSGDKEIIHGIDITVRAGERLGLIGESGSGKSLTCLAAMGLLPQGLTATGSIELPSAGIDVLHADDQQMRTLRGSTMSMVFQEPMTALNPLMKVGRQVGEVVSIHRPKASGAEIGTRVDDMLTSVGLADVKRVSDSYPFQLSGGQRQRVMLAMAMINSPGLLLADEPTTALDVTVQKQVTELMSEQVRSSGSSLLFITHDLGVVAGLCNSVAIMRHGRIIERGALEEVFAHPRHPYTKALLAASKLEKDEHSNRLVTLADLERREHDDGMHGQEGQPAEGAVDERLHGDSPAVIVEGPEPAAMAPHDVLPEEPHGTLVFNRYESSLAHPHEEAIQVSELVKSYKTRSLGSTRTFKAVNGISFDVHKGEKFGIVGESGCGKSTTLRMLSALDRATSGSIKIFGTEIVEQSARGNAWVHQKVQVVFQDPMGSLDPRMRIWQIVSEPLGKTPRKERLARAERILESVGLDAASAQRYPHQFSGGQRQRIAIARALITKPQVLIADEAVSALDVSVRAQVLNLLADLSESHAFTLVFVSHDLHVVRNQCDVVAVMRKGEIVECGPSEEIYKNPLHPYTKTLLEAMPNIGAEGE</sequence>
<dbReference type="GO" id="GO:0055085">
    <property type="term" value="P:transmembrane transport"/>
    <property type="evidence" value="ECO:0007669"/>
    <property type="project" value="UniProtKB-ARBA"/>
</dbReference>
<dbReference type="InterPro" id="IPR017871">
    <property type="entry name" value="ABC_transporter-like_CS"/>
</dbReference>
<dbReference type="Gene3D" id="3.40.50.300">
    <property type="entry name" value="P-loop containing nucleotide triphosphate hydrolases"/>
    <property type="match status" value="2"/>
</dbReference>
<keyword evidence="4 6" id="KW-0067">ATP-binding</keyword>
<dbReference type="Pfam" id="PF00005">
    <property type="entry name" value="ABC_tran"/>
    <property type="match status" value="2"/>
</dbReference>
<accession>A0A971CYJ0</accession>
<dbReference type="Proteomes" id="UP000767327">
    <property type="component" value="Unassembled WGS sequence"/>
</dbReference>
<feature type="domain" description="ABC transporter" evidence="5">
    <location>
        <begin position="18"/>
        <end position="266"/>
    </location>
</feature>
<dbReference type="NCBIfam" id="NF008453">
    <property type="entry name" value="PRK11308.1"/>
    <property type="match status" value="2"/>
</dbReference>
<evidence type="ECO:0000256" key="3">
    <source>
        <dbReference type="ARBA" id="ARBA00022741"/>
    </source>
</evidence>
<dbReference type="SUPFAM" id="SSF52540">
    <property type="entry name" value="P-loop containing nucleoside triphosphate hydrolases"/>
    <property type="match status" value="2"/>
</dbReference>
<gene>
    <name evidence="6" type="ORF">GXW98_03350</name>
</gene>
<proteinExistence type="inferred from homology"/>
<evidence type="ECO:0000256" key="4">
    <source>
        <dbReference type="ARBA" id="ARBA00022840"/>
    </source>
</evidence>
<evidence type="ECO:0000256" key="2">
    <source>
        <dbReference type="ARBA" id="ARBA00022448"/>
    </source>
</evidence>
<dbReference type="InterPro" id="IPR013563">
    <property type="entry name" value="Oligopep_ABC_C"/>
</dbReference>
<organism evidence="6 7">
    <name type="scientific">Bifidobacterium crudilactis</name>
    <dbReference type="NCBI Taxonomy" id="327277"/>
    <lineage>
        <taxon>Bacteria</taxon>
        <taxon>Bacillati</taxon>
        <taxon>Actinomycetota</taxon>
        <taxon>Actinomycetes</taxon>
        <taxon>Bifidobacteriales</taxon>
        <taxon>Bifidobacteriaceae</taxon>
        <taxon>Bifidobacterium</taxon>
    </lineage>
</organism>
<dbReference type="InterPro" id="IPR003439">
    <property type="entry name" value="ABC_transporter-like_ATP-bd"/>
</dbReference>
<dbReference type="GO" id="GO:0005524">
    <property type="term" value="F:ATP binding"/>
    <property type="evidence" value="ECO:0007669"/>
    <property type="project" value="UniProtKB-KW"/>
</dbReference>
<comment type="caution">
    <text evidence="6">The sequence shown here is derived from an EMBL/GenBank/DDBJ whole genome shotgun (WGS) entry which is preliminary data.</text>
</comment>
<keyword evidence="3" id="KW-0547">Nucleotide-binding</keyword>
<name>A0A971CYJ0_9BIFI</name>
<reference evidence="6" key="1">
    <citation type="journal article" date="2020" name="Biotechnol. Biofuels">
        <title>New insights from the biogas microbiome by comprehensive genome-resolved metagenomics of nearly 1600 species originating from multiple anaerobic digesters.</title>
        <authorList>
            <person name="Campanaro S."/>
            <person name="Treu L."/>
            <person name="Rodriguez-R L.M."/>
            <person name="Kovalovszki A."/>
            <person name="Ziels R.M."/>
            <person name="Maus I."/>
            <person name="Zhu X."/>
            <person name="Kougias P.G."/>
            <person name="Basile A."/>
            <person name="Luo G."/>
            <person name="Schluter A."/>
            <person name="Konstantinidis K.T."/>
            <person name="Angelidaki I."/>
        </authorList>
    </citation>
    <scope>NUCLEOTIDE SEQUENCE</scope>
    <source>
        <strain evidence="6">AS01afH2WH_6</strain>
    </source>
</reference>
<dbReference type="GO" id="GO:0016887">
    <property type="term" value="F:ATP hydrolysis activity"/>
    <property type="evidence" value="ECO:0007669"/>
    <property type="project" value="InterPro"/>
</dbReference>
<dbReference type="AlphaFoldDB" id="A0A971CYJ0"/>
<dbReference type="SMART" id="SM00382">
    <property type="entry name" value="AAA"/>
    <property type="match status" value="2"/>
</dbReference>
<dbReference type="PANTHER" id="PTHR43776">
    <property type="entry name" value="TRANSPORT ATP-BINDING PROTEIN"/>
    <property type="match status" value="1"/>
</dbReference>
<dbReference type="RefSeq" id="WP_273173039.1">
    <property type="nucleotide sequence ID" value="NZ_JAAXZR010000013.1"/>
</dbReference>
<dbReference type="PANTHER" id="PTHR43776:SF7">
    <property type="entry name" value="D,D-DIPEPTIDE TRANSPORT ATP-BINDING PROTEIN DDPF-RELATED"/>
    <property type="match status" value="1"/>
</dbReference>
<dbReference type="CDD" id="cd03257">
    <property type="entry name" value="ABC_NikE_OppD_transporters"/>
    <property type="match status" value="2"/>
</dbReference>
<dbReference type="EMBL" id="JAAXZR010000013">
    <property type="protein sequence ID" value="NLT79308.1"/>
    <property type="molecule type" value="Genomic_DNA"/>
</dbReference>
<feature type="domain" description="ABC transporter" evidence="5">
    <location>
        <begin position="359"/>
        <end position="603"/>
    </location>
</feature>
<keyword evidence="2" id="KW-0813">Transport</keyword>
<protein>
    <submittedName>
        <fullName evidence="6">ABC transporter ATP-binding protein</fullName>
    </submittedName>
</protein>
<evidence type="ECO:0000313" key="7">
    <source>
        <dbReference type="Proteomes" id="UP000767327"/>
    </source>
</evidence>
<reference evidence="6" key="2">
    <citation type="submission" date="2020-01" db="EMBL/GenBank/DDBJ databases">
        <authorList>
            <person name="Campanaro S."/>
        </authorList>
    </citation>
    <scope>NUCLEOTIDE SEQUENCE</scope>
    <source>
        <strain evidence="6">AS01afH2WH_6</strain>
    </source>
</reference>